<sequence>MIQSIQPTKALCETRTILNPILRGMHPDPTWIWDDTREEVVLVNSSFELIPGLPIHTTRDFVTWTHIGDAVDEDMAHRLFLDGVADSGGLYAPTVRRIHGQYVIVCTTTRINRDKAIADGLSEELAQCDAAGGNFVITADSLTGPWRGPFWVRGAQGIDPDIFEDRDGTIWWTQTRPAIDSHWDGQTEVWTAPINPEDWTIAGERTVIWRGYGLDAVWAEGPHLYRLGDWIYLMTAEGGTSFEHSEMIMRTFAPDGLARAIADYEQDCATRGVSIRPASAGERSVLGEYDRLFRACKRNPVLTHRHFGPSETVQCVGHADLLHHPVAGWMLVCLGVRQSIGASPMQRYSYLGRETFIAPVTWDYELEGALDSLGDGIDPGWPIVTPGIGRLPKWLSVSLDESGAAVAIESLHSGERDDCMSVGDDTATIRVHAANGYRFCLIDDMDCSAVVGLGHTLMLRQDSSHTVTVRATDSRVGPIAVVHLMDGDDPIWAQFPLHGQERVGLRLHDNQLDVIALADTTLTGPHPLVASQSLHIVHGDVAGARVLASYDARFLSTEHAGGFVGCLFGVRGDEPES</sequence>
<dbReference type="EMBL" id="MWWY01000022">
    <property type="protein sequence ID" value="OZG64444.1"/>
    <property type="molecule type" value="Genomic_DNA"/>
</dbReference>
<name>A0A261FZ16_9BIFI</name>
<dbReference type="InterPro" id="IPR006710">
    <property type="entry name" value="Glyco_hydro_43"/>
</dbReference>
<dbReference type="Pfam" id="PF04616">
    <property type="entry name" value="Glyco_hydro_43"/>
    <property type="match status" value="1"/>
</dbReference>
<evidence type="ECO:0000256" key="2">
    <source>
        <dbReference type="ARBA" id="ARBA00022801"/>
    </source>
</evidence>
<dbReference type="RefSeq" id="WP_094729723.1">
    <property type="nucleotide sequence ID" value="NZ_MWWY01000022.1"/>
</dbReference>
<keyword evidence="6" id="KW-1185">Reference proteome</keyword>
<keyword evidence="2 4" id="KW-0378">Hydrolase</keyword>
<evidence type="ECO:0000313" key="6">
    <source>
        <dbReference type="Proteomes" id="UP000216074"/>
    </source>
</evidence>
<dbReference type="AlphaFoldDB" id="A0A261FZ16"/>
<evidence type="ECO:0000256" key="4">
    <source>
        <dbReference type="RuleBase" id="RU361187"/>
    </source>
</evidence>
<protein>
    <submittedName>
        <fullName evidence="5">Beta-xylosidase</fullName>
    </submittedName>
</protein>
<dbReference type="InterPro" id="IPR051795">
    <property type="entry name" value="Glycosyl_Hydrlase_43"/>
</dbReference>
<evidence type="ECO:0000256" key="1">
    <source>
        <dbReference type="ARBA" id="ARBA00009865"/>
    </source>
</evidence>
<dbReference type="CDD" id="cd18617">
    <property type="entry name" value="GH43_XynB-like"/>
    <property type="match status" value="1"/>
</dbReference>
<keyword evidence="3 4" id="KW-0326">Glycosidase</keyword>
<dbReference type="PANTHER" id="PTHR42812:SF12">
    <property type="entry name" value="BETA-XYLOSIDASE-RELATED"/>
    <property type="match status" value="1"/>
</dbReference>
<evidence type="ECO:0000313" key="5">
    <source>
        <dbReference type="EMBL" id="OZG64444.1"/>
    </source>
</evidence>
<proteinExistence type="inferred from homology"/>
<dbReference type="Gene3D" id="2.115.10.20">
    <property type="entry name" value="Glycosyl hydrolase domain, family 43"/>
    <property type="match status" value="1"/>
</dbReference>
<dbReference type="PANTHER" id="PTHR42812">
    <property type="entry name" value="BETA-XYLOSIDASE"/>
    <property type="match status" value="1"/>
</dbReference>
<organism evidence="5 6">
    <name type="scientific">Bifidobacterium hapali</name>
    <dbReference type="NCBI Taxonomy" id="1630172"/>
    <lineage>
        <taxon>Bacteria</taxon>
        <taxon>Bacillati</taxon>
        <taxon>Actinomycetota</taxon>
        <taxon>Actinomycetes</taxon>
        <taxon>Bifidobacteriales</taxon>
        <taxon>Bifidobacteriaceae</taxon>
        <taxon>Bifidobacterium</taxon>
    </lineage>
</organism>
<comment type="similarity">
    <text evidence="1 4">Belongs to the glycosyl hydrolase 43 family.</text>
</comment>
<dbReference type="GO" id="GO:0005975">
    <property type="term" value="P:carbohydrate metabolic process"/>
    <property type="evidence" value="ECO:0007669"/>
    <property type="project" value="InterPro"/>
</dbReference>
<evidence type="ECO:0000256" key="3">
    <source>
        <dbReference type="ARBA" id="ARBA00023295"/>
    </source>
</evidence>
<dbReference type="InterPro" id="IPR023296">
    <property type="entry name" value="Glyco_hydro_beta-prop_sf"/>
</dbReference>
<dbReference type="GO" id="GO:0004553">
    <property type="term" value="F:hydrolase activity, hydrolyzing O-glycosyl compounds"/>
    <property type="evidence" value="ECO:0007669"/>
    <property type="project" value="InterPro"/>
</dbReference>
<reference evidence="5 6" key="1">
    <citation type="journal article" date="2017" name="BMC Genomics">
        <title>Comparative genomic and phylogenomic analyses of the Bifidobacteriaceae family.</title>
        <authorList>
            <person name="Lugli G.A."/>
            <person name="Milani C."/>
            <person name="Turroni F."/>
            <person name="Duranti S."/>
            <person name="Mancabelli L."/>
            <person name="Mangifesta M."/>
            <person name="Ferrario C."/>
            <person name="Modesto M."/>
            <person name="Mattarelli P."/>
            <person name="Jiri K."/>
            <person name="van Sinderen D."/>
            <person name="Ventura M."/>
        </authorList>
    </citation>
    <scope>NUCLEOTIDE SEQUENCE [LARGE SCALE GENOMIC DNA]</scope>
    <source>
        <strain evidence="5 6">DSM 100202</strain>
    </source>
</reference>
<accession>A0A261FZ16</accession>
<comment type="caution">
    <text evidence="5">The sequence shown here is derived from an EMBL/GenBank/DDBJ whole genome shotgun (WGS) entry which is preliminary data.</text>
</comment>
<dbReference type="OrthoDB" id="9801455at2"/>
<dbReference type="SUPFAM" id="SSF75005">
    <property type="entry name" value="Arabinanase/levansucrase/invertase"/>
    <property type="match status" value="1"/>
</dbReference>
<gene>
    <name evidence="5" type="ORF">BHAP_1091</name>
</gene>
<dbReference type="Proteomes" id="UP000216074">
    <property type="component" value="Unassembled WGS sequence"/>
</dbReference>